<evidence type="ECO:0000259" key="1">
    <source>
        <dbReference type="Pfam" id="PF22936"/>
    </source>
</evidence>
<evidence type="ECO:0000313" key="3">
    <source>
        <dbReference type="RefSeq" id="XP_039134260.1"/>
    </source>
</evidence>
<name>A0AB40C3C2_DIOCR</name>
<accession>A0AB40C3C2</accession>
<protein>
    <submittedName>
        <fullName evidence="3">Uncharacterized protein LOC120271652</fullName>
    </submittedName>
</protein>
<dbReference type="PANTHER" id="PTHR35317">
    <property type="entry name" value="OS04G0629600 PROTEIN"/>
    <property type="match status" value="1"/>
</dbReference>
<dbReference type="InterPro" id="IPR054722">
    <property type="entry name" value="PolX-like_BBD"/>
</dbReference>
<dbReference type="Pfam" id="PF22936">
    <property type="entry name" value="Pol_BBD"/>
    <property type="match status" value="1"/>
</dbReference>
<organism evidence="2 3">
    <name type="scientific">Dioscorea cayennensis subsp. rotundata</name>
    <name type="common">White Guinea yam</name>
    <name type="synonym">Dioscorea rotundata</name>
    <dbReference type="NCBI Taxonomy" id="55577"/>
    <lineage>
        <taxon>Eukaryota</taxon>
        <taxon>Viridiplantae</taxon>
        <taxon>Streptophyta</taxon>
        <taxon>Embryophyta</taxon>
        <taxon>Tracheophyta</taxon>
        <taxon>Spermatophyta</taxon>
        <taxon>Magnoliopsida</taxon>
        <taxon>Liliopsida</taxon>
        <taxon>Dioscoreales</taxon>
        <taxon>Dioscoreaceae</taxon>
        <taxon>Dioscorea</taxon>
    </lineage>
</organism>
<dbReference type="Proteomes" id="UP001515500">
    <property type="component" value="Chromosome 11"/>
</dbReference>
<gene>
    <name evidence="3" type="primary">LOC120271652</name>
</gene>
<dbReference type="PANTHER" id="PTHR35317:SF23">
    <property type="entry name" value="OS04G0629600 PROTEIN"/>
    <property type="match status" value="1"/>
</dbReference>
<dbReference type="AlphaFoldDB" id="A0AB40C3C2"/>
<feature type="domain" description="Retrovirus-related Pol polyprotein from transposon TNT 1-94-like beta-barrel" evidence="1">
    <location>
        <begin position="174"/>
        <end position="196"/>
    </location>
</feature>
<dbReference type="RefSeq" id="XP_039134260.1">
    <property type="nucleotide sequence ID" value="XM_039278326.1"/>
</dbReference>
<reference evidence="3" key="1">
    <citation type="submission" date="2025-08" db="UniProtKB">
        <authorList>
            <consortium name="RefSeq"/>
        </authorList>
    </citation>
    <scope>IDENTIFICATION</scope>
</reference>
<dbReference type="Pfam" id="PF14223">
    <property type="entry name" value="Retrotran_gag_2"/>
    <property type="match status" value="1"/>
</dbReference>
<evidence type="ECO:0000313" key="2">
    <source>
        <dbReference type="Proteomes" id="UP001515500"/>
    </source>
</evidence>
<proteinExistence type="predicted"/>
<dbReference type="GeneID" id="120271652"/>
<keyword evidence="2" id="KW-1185">Reference proteome</keyword>
<sequence>MEDNEGIQDYISRVVTIVNQIRGLGHKLPQVEVVSKVLRSLAPKFDFVVVAIEESKEIDKLTLDELSGSLHAHDVRVNRASFKLGERVLHVKGKATSSNHGKEGSSGSSWVMAKVVEGLSLAEGEKAEFGHVKANCWARDKQPKTEANLVGKEKETTNLFMASSSSESASSSIWLVDNGCSNHMTGNRKLFMSFDES</sequence>